<dbReference type="EMBL" id="MU006224">
    <property type="protein sequence ID" value="KAF2827522.1"/>
    <property type="molecule type" value="Genomic_DNA"/>
</dbReference>
<proteinExistence type="predicted"/>
<protein>
    <recommendedName>
        <fullName evidence="3">F-box domain-containing protein</fullName>
    </recommendedName>
</protein>
<keyword evidence="2" id="KW-1185">Reference proteome</keyword>
<organism evidence="1 2">
    <name type="scientific">Ophiobolus disseminans</name>
    <dbReference type="NCBI Taxonomy" id="1469910"/>
    <lineage>
        <taxon>Eukaryota</taxon>
        <taxon>Fungi</taxon>
        <taxon>Dikarya</taxon>
        <taxon>Ascomycota</taxon>
        <taxon>Pezizomycotina</taxon>
        <taxon>Dothideomycetes</taxon>
        <taxon>Pleosporomycetidae</taxon>
        <taxon>Pleosporales</taxon>
        <taxon>Pleosporineae</taxon>
        <taxon>Phaeosphaeriaceae</taxon>
        <taxon>Ophiobolus</taxon>
    </lineage>
</organism>
<accession>A0A6A7A2I2</accession>
<dbReference type="AlphaFoldDB" id="A0A6A7A2I2"/>
<name>A0A6A7A2I2_9PLEO</name>
<evidence type="ECO:0008006" key="3">
    <source>
        <dbReference type="Google" id="ProtNLM"/>
    </source>
</evidence>
<reference evidence="1" key="1">
    <citation type="journal article" date="2020" name="Stud. Mycol.">
        <title>101 Dothideomycetes genomes: a test case for predicting lifestyles and emergence of pathogens.</title>
        <authorList>
            <person name="Haridas S."/>
            <person name="Albert R."/>
            <person name="Binder M."/>
            <person name="Bloem J."/>
            <person name="Labutti K."/>
            <person name="Salamov A."/>
            <person name="Andreopoulos B."/>
            <person name="Baker S."/>
            <person name="Barry K."/>
            <person name="Bills G."/>
            <person name="Bluhm B."/>
            <person name="Cannon C."/>
            <person name="Castanera R."/>
            <person name="Culley D."/>
            <person name="Daum C."/>
            <person name="Ezra D."/>
            <person name="Gonzalez J."/>
            <person name="Henrissat B."/>
            <person name="Kuo A."/>
            <person name="Liang C."/>
            <person name="Lipzen A."/>
            <person name="Lutzoni F."/>
            <person name="Magnuson J."/>
            <person name="Mondo S."/>
            <person name="Nolan M."/>
            <person name="Ohm R."/>
            <person name="Pangilinan J."/>
            <person name="Park H.-J."/>
            <person name="Ramirez L."/>
            <person name="Alfaro M."/>
            <person name="Sun H."/>
            <person name="Tritt A."/>
            <person name="Yoshinaga Y."/>
            <person name="Zwiers L.-H."/>
            <person name="Turgeon B."/>
            <person name="Goodwin S."/>
            <person name="Spatafora J."/>
            <person name="Crous P."/>
            <person name="Grigoriev I."/>
        </authorList>
    </citation>
    <scope>NUCLEOTIDE SEQUENCE</scope>
    <source>
        <strain evidence="1">CBS 113818</strain>
    </source>
</reference>
<dbReference type="Proteomes" id="UP000799424">
    <property type="component" value="Unassembled WGS sequence"/>
</dbReference>
<evidence type="ECO:0000313" key="2">
    <source>
        <dbReference type="Proteomes" id="UP000799424"/>
    </source>
</evidence>
<evidence type="ECO:0000313" key="1">
    <source>
        <dbReference type="EMBL" id="KAF2827522.1"/>
    </source>
</evidence>
<dbReference type="OrthoDB" id="2823490at2759"/>
<sequence>MAHRSRGPCPPSRFLSLSSLSFHDKRQSPNMPGLLDLPSELIWDIIGFVASSTYSPPPHGKRHRPDRLYGRAIICFPTAHHLWLNPTRRLLLVCRRLYAETSIYHSKMPKVLKLDVTVVNNHWIWPCWRYIPGGDIGYVLESLEINLIYCCTEEERGSYSMTTAAWTYEEDFVKMISQFLHSSPSSSSFGSSGMPWGRSDFRAKTLTINIDTATVNNGNNALSEYEVPFRHIEGLAHLTFDPLYSADLVACLRHIDWMRNRMYQMLHHANDGFTIRERVDQIVFSVDSYPRKKIDIAKYISEKYERRIAQYRQSKVTGSSS</sequence>
<gene>
    <name evidence="1" type="ORF">CC86DRAFT_212437</name>
</gene>